<dbReference type="InterPro" id="IPR020023">
    <property type="entry name" value="PseG"/>
</dbReference>
<proteinExistence type="predicted"/>
<evidence type="ECO:0000256" key="1">
    <source>
        <dbReference type="PIRSR" id="PIRSR620023-1"/>
    </source>
</evidence>
<dbReference type="NCBIfam" id="TIGR03590">
    <property type="entry name" value="PseG"/>
    <property type="match status" value="1"/>
</dbReference>
<dbReference type="EMBL" id="LC494327">
    <property type="protein sequence ID" value="BBM62625.1"/>
    <property type="molecule type" value="Genomic_DNA"/>
</dbReference>
<sequence>MKIVFRVDASLSIGSGHVFRCLNLAGALRKNGFKCIFLTKEHAGNLIQYIKTYLFQVYVISKEDNVDDKYIENEKEWLGGSQKEDAEKTCEIIYRNNFAPDIFIVDHYSLDSEWESLIKWKFPSTKIVVIDDLCNRKHYCDILIDSTFERTSEEYRRLVPEYCTILAGTDYALLKDEFLQLRKEAILKRTSILSPQKILITMGGVDIHNVTGKVLKELNNRADLHYKKITVVLGVNCPHKKNIENIAQSIKYDVDIKVNTNNMPQLMLEHDLSIGALGSTTWERAVLGLPTVNIAIADNQLVIVEKLRRNGFIVFDSINFTGAELARSLIKLTDFYDEMVSRSLSICDGKGLQRTLKFIMSLSTNK</sequence>
<protein>
    <submittedName>
        <fullName evidence="3">Predicted glycosyltransferase</fullName>
    </submittedName>
</protein>
<feature type="binding site" evidence="2">
    <location>
        <position position="283"/>
    </location>
    <ligand>
        <name>substrate</name>
    </ligand>
</feature>
<dbReference type="Gene3D" id="3.40.50.2000">
    <property type="entry name" value="Glycogen Phosphorylase B"/>
    <property type="match status" value="1"/>
</dbReference>
<dbReference type="RefSeq" id="WP_059215811.1">
    <property type="nucleotide sequence ID" value="NZ_BBVG01000021.1"/>
</dbReference>
<dbReference type="GO" id="GO:0016740">
    <property type="term" value="F:transferase activity"/>
    <property type="evidence" value="ECO:0007669"/>
    <property type="project" value="UniProtKB-KW"/>
</dbReference>
<accession>A0A5A4U401</accession>
<evidence type="ECO:0000256" key="2">
    <source>
        <dbReference type="PIRSR" id="PIRSR620023-2"/>
    </source>
</evidence>
<dbReference type="AlphaFoldDB" id="A0A5A4U401"/>
<dbReference type="Gene3D" id="3.40.50.11190">
    <property type="match status" value="1"/>
</dbReference>
<name>A0A5A4U401_ESCAL</name>
<dbReference type="SUPFAM" id="SSF53756">
    <property type="entry name" value="UDP-Glycosyltransferase/glycogen phosphorylase"/>
    <property type="match status" value="1"/>
</dbReference>
<organism evidence="3">
    <name type="scientific">Escherichia albertii</name>
    <dbReference type="NCBI Taxonomy" id="208962"/>
    <lineage>
        <taxon>Bacteria</taxon>
        <taxon>Pseudomonadati</taxon>
        <taxon>Pseudomonadota</taxon>
        <taxon>Gammaproteobacteria</taxon>
        <taxon>Enterobacterales</taxon>
        <taxon>Enterobacteriaceae</taxon>
        <taxon>Escherichia</taxon>
    </lineage>
</organism>
<feature type="active site" description="Proton acceptor" evidence="1">
    <location>
        <position position="17"/>
    </location>
</feature>
<keyword evidence="3" id="KW-0808">Transferase</keyword>
<reference evidence="3" key="1">
    <citation type="submission" date="2019-07" db="EMBL/GenBank/DDBJ databases">
        <title>Overview of O-antigen diversity of Escherichia albertii, an emerging enteropathogen; genetic structure, serology, and development of O-genotyping method.</title>
        <authorList>
            <person name="Ooka T."/>
            <person name="Seto K."/>
            <person name="Ogura Y."/>
            <person name="Iguchi A."/>
            <person name="Imura N."/>
            <person name="Honda M."/>
            <person name="Etoh Y."/>
            <person name="Ikeda T."/>
            <person name="Sugitani W."/>
            <person name="Konno T."/>
            <person name="Kawano K."/>
            <person name="Kudo Y."/>
            <person name="Murakami K."/>
            <person name="Hayashi T."/>
            <person name="Nishi J."/>
        </authorList>
    </citation>
    <scope>NUCLEOTIDE SEQUENCE</scope>
    <source>
        <strain evidence="3">4051-6</strain>
    </source>
</reference>
<evidence type="ECO:0000313" key="3">
    <source>
        <dbReference type="EMBL" id="BBM62625.1"/>
    </source>
</evidence>